<feature type="region of interest" description="Disordered" evidence="1">
    <location>
        <begin position="511"/>
        <end position="573"/>
    </location>
</feature>
<dbReference type="Gene3D" id="3.10.260.10">
    <property type="entry name" value="Transcription regulator HTH, APSES-type DNA-binding domain"/>
    <property type="match status" value="1"/>
</dbReference>
<feature type="compositionally biased region" description="Acidic residues" evidence="1">
    <location>
        <begin position="369"/>
        <end position="389"/>
    </location>
</feature>
<evidence type="ECO:0000313" key="3">
    <source>
        <dbReference type="EMBL" id="KAF9533354.1"/>
    </source>
</evidence>
<dbReference type="Pfam" id="PF25318">
    <property type="entry name" value="WHD_GDS1"/>
    <property type="match status" value="1"/>
</dbReference>
<accession>A0A9P6EQS9</accession>
<dbReference type="EMBL" id="MU157828">
    <property type="protein sequence ID" value="KAF9533354.1"/>
    <property type="molecule type" value="Genomic_DNA"/>
</dbReference>
<feature type="domain" description="GDS1 winged helix" evidence="2">
    <location>
        <begin position="18"/>
        <end position="95"/>
    </location>
</feature>
<feature type="compositionally biased region" description="Basic and acidic residues" evidence="1">
    <location>
        <begin position="194"/>
        <end position="208"/>
    </location>
</feature>
<organism evidence="3 4">
    <name type="scientific">Crepidotus variabilis</name>
    <dbReference type="NCBI Taxonomy" id="179855"/>
    <lineage>
        <taxon>Eukaryota</taxon>
        <taxon>Fungi</taxon>
        <taxon>Dikarya</taxon>
        <taxon>Basidiomycota</taxon>
        <taxon>Agaricomycotina</taxon>
        <taxon>Agaricomycetes</taxon>
        <taxon>Agaricomycetidae</taxon>
        <taxon>Agaricales</taxon>
        <taxon>Agaricineae</taxon>
        <taxon>Crepidotaceae</taxon>
        <taxon>Crepidotus</taxon>
    </lineage>
</organism>
<evidence type="ECO:0000259" key="2">
    <source>
        <dbReference type="Pfam" id="PF25318"/>
    </source>
</evidence>
<feature type="compositionally biased region" description="Low complexity" evidence="1">
    <location>
        <begin position="687"/>
        <end position="705"/>
    </location>
</feature>
<evidence type="ECO:0000313" key="4">
    <source>
        <dbReference type="Proteomes" id="UP000807306"/>
    </source>
</evidence>
<comment type="caution">
    <text evidence="3">The sequence shown here is derived from an EMBL/GenBank/DDBJ whole genome shotgun (WGS) entry which is preliminary data.</text>
</comment>
<feature type="compositionally biased region" description="Polar residues" evidence="1">
    <location>
        <begin position="916"/>
        <end position="935"/>
    </location>
</feature>
<sequence length="987" mass="107052">MHNPIIHHTFPPPNVVLHPDDATNKTFIAVAKAFLSVDNRAMTIKDIAKMVGQFGLVCQNTSAAAQSITTYLRQHKTRCDQQDDQPLLLSHALSGTQADDELVPALHSRSGGDSHPLANDRLTNFRKGTAVWYLSRATGAPCPFARAGIRLCDFACPEDDPIQKPVFRRKRQMEQEETVCGQKRKRPLRGCAAQREDGDASDVEERPPKVKLTLRLKPLLINRTQTTAPSPGSSSVVNGFTAPHPIDVPQEDEDLCDSADDENESMSVDSSDEDESEQSLAAATHPNQPQEEEPWCLPPYPRRSISIPCYTPSVESYYSTFTLPPSNYRDPFRRSPSLPYSVGSPPPESEDESDDFQHAIEGSAQNYQSEEELDMGWDADLDSEEDGETMWESPGPRSPSAPLVYPPSDIAVKEEPRDLQGLLDAWEDYDSSIAGSRAVEVLAKALDTADDHKVKIEATDPWDWDAQNTGWVSEEPRIKQEDLGFDSFLAGPSSPLSPISSLASQFSSFNWSDASSPPQASDEDIKNFGTVRPRSKTMPTPFSSTQESPPQILRYSVSSGSSQSSSREPSVPSTNLATLIQSMSVNTSVPPVAILPPQPCVAPFQTRCQPVDSHNAAAEKVVVHTCQPCNPAITAVHMEDIPVFQMMLGAFQLLRRIDSDFVNLSPIVAYSGTAGVTQAQGNSGSRPSGNTKSSSTPSSLASAIPPSTPSNVVTNATVITSGSSEICGTWVSLSTAQVYVRNHLAGESARALEVFLSDTLFALFPTALQDFHRENADLRALNRFGRHFGSTLMVSGVVDYANGQPQQPSVNLKVEPVETTLIAGVNAILPTPSFVLGLGHLQEDGDAPLSKTEQDLFHELCNIPHDEIPTEEVTMMENLQLELPQTPITARPPIKGHSKSSSMSSMSSLSSDDETLVQSTSTILHIASSSSTQPRPSVVPAPGPIDNRPLRRSKRVADALAATHTPQPAQTSRSSRSRKGGSRNSLS</sequence>
<feature type="region of interest" description="Disordered" evidence="1">
    <location>
        <begin position="170"/>
        <end position="209"/>
    </location>
</feature>
<feature type="compositionally biased region" description="Low complexity" evidence="1">
    <location>
        <begin position="556"/>
        <end position="573"/>
    </location>
</feature>
<feature type="compositionally biased region" description="Polar residues" evidence="1">
    <location>
        <begin position="278"/>
        <end position="289"/>
    </location>
</feature>
<dbReference type="GO" id="GO:0003677">
    <property type="term" value="F:DNA binding"/>
    <property type="evidence" value="ECO:0007669"/>
    <property type="project" value="InterPro"/>
</dbReference>
<feature type="region of interest" description="Disordered" evidence="1">
    <location>
        <begin position="884"/>
        <end position="987"/>
    </location>
</feature>
<feature type="compositionally biased region" description="Low complexity" evidence="1">
    <location>
        <begin position="899"/>
        <end position="910"/>
    </location>
</feature>
<feature type="region of interest" description="Disordered" evidence="1">
    <location>
        <begin position="320"/>
        <end position="407"/>
    </location>
</feature>
<feature type="compositionally biased region" description="Polar residues" evidence="1">
    <location>
        <begin position="537"/>
        <end position="549"/>
    </location>
</feature>
<dbReference type="InterPro" id="IPR057511">
    <property type="entry name" value="WH_GDS1"/>
</dbReference>
<dbReference type="Proteomes" id="UP000807306">
    <property type="component" value="Unassembled WGS sequence"/>
</dbReference>
<gene>
    <name evidence="3" type="ORF">CPB83DRAFT_889878</name>
</gene>
<feature type="compositionally biased region" description="Acidic residues" evidence="1">
    <location>
        <begin position="249"/>
        <end position="277"/>
    </location>
</feature>
<reference evidence="3" key="1">
    <citation type="submission" date="2020-11" db="EMBL/GenBank/DDBJ databases">
        <authorList>
            <consortium name="DOE Joint Genome Institute"/>
            <person name="Ahrendt S."/>
            <person name="Riley R."/>
            <person name="Andreopoulos W."/>
            <person name="Labutti K."/>
            <person name="Pangilinan J."/>
            <person name="Ruiz-Duenas F.J."/>
            <person name="Barrasa J.M."/>
            <person name="Sanchez-Garcia M."/>
            <person name="Camarero S."/>
            <person name="Miyauchi S."/>
            <person name="Serrano A."/>
            <person name="Linde D."/>
            <person name="Babiker R."/>
            <person name="Drula E."/>
            <person name="Ayuso-Fernandez I."/>
            <person name="Pacheco R."/>
            <person name="Padilla G."/>
            <person name="Ferreira P."/>
            <person name="Barriuso J."/>
            <person name="Kellner H."/>
            <person name="Castanera R."/>
            <person name="Alfaro M."/>
            <person name="Ramirez L."/>
            <person name="Pisabarro A.G."/>
            <person name="Kuo A."/>
            <person name="Tritt A."/>
            <person name="Lipzen A."/>
            <person name="He G."/>
            <person name="Yan M."/>
            <person name="Ng V."/>
            <person name="Cullen D."/>
            <person name="Martin F."/>
            <person name="Rosso M.-N."/>
            <person name="Henrissat B."/>
            <person name="Hibbett D."/>
            <person name="Martinez A.T."/>
            <person name="Grigoriev I.V."/>
        </authorList>
    </citation>
    <scope>NUCLEOTIDE SEQUENCE</scope>
    <source>
        <strain evidence="3">CBS 506.95</strain>
    </source>
</reference>
<dbReference type="OrthoDB" id="5597783at2759"/>
<proteinExistence type="predicted"/>
<evidence type="ECO:0000256" key="1">
    <source>
        <dbReference type="SAM" id="MobiDB-lite"/>
    </source>
</evidence>
<protein>
    <recommendedName>
        <fullName evidence="2">GDS1 winged helix domain-containing protein</fullName>
    </recommendedName>
</protein>
<dbReference type="InterPro" id="IPR036887">
    <property type="entry name" value="HTH_APSES_sf"/>
</dbReference>
<dbReference type="AlphaFoldDB" id="A0A9P6EQS9"/>
<feature type="region of interest" description="Disordered" evidence="1">
    <location>
        <begin position="221"/>
        <end position="299"/>
    </location>
</feature>
<feature type="compositionally biased region" description="Polar residues" evidence="1">
    <location>
        <begin position="676"/>
        <end position="686"/>
    </location>
</feature>
<name>A0A9P6EQS9_9AGAR</name>
<feature type="compositionally biased region" description="Polar residues" evidence="1">
    <location>
        <begin position="222"/>
        <end position="238"/>
    </location>
</feature>
<keyword evidence="4" id="KW-1185">Reference proteome</keyword>
<feature type="region of interest" description="Disordered" evidence="1">
    <location>
        <begin position="676"/>
        <end position="709"/>
    </location>
</feature>